<dbReference type="Pfam" id="PF00440">
    <property type="entry name" value="TetR_N"/>
    <property type="match status" value="1"/>
</dbReference>
<dbReference type="InterPro" id="IPR041484">
    <property type="entry name" value="TetR_C_25"/>
</dbReference>
<evidence type="ECO:0000256" key="5">
    <source>
        <dbReference type="SAM" id="MobiDB-lite"/>
    </source>
</evidence>
<dbReference type="PRINTS" id="PR00455">
    <property type="entry name" value="HTHTETR"/>
</dbReference>
<dbReference type="InterPro" id="IPR009057">
    <property type="entry name" value="Homeodomain-like_sf"/>
</dbReference>
<comment type="caution">
    <text evidence="7">The sequence shown here is derived from an EMBL/GenBank/DDBJ whole genome shotgun (WGS) entry which is preliminary data.</text>
</comment>
<accession>A0A2T0KQL4</accession>
<dbReference type="RefSeq" id="WP_106315671.1">
    <property type="nucleotide sequence ID" value="NZ_BOMO01000121.1"/>
</dbReference>
<evidence type="ECO:0000256" key="1">
    <source>
        <dbReference type="ARBA" id="ARBA00023015"/>
    </source>
</evidence>
<dbReference type="SUPFAM" id="SSF46689">
    <property type="entry name" value="Homeodomain-like"/>
    <property type="match status" value="1"/>
</dbReference>
<dbReference type="Pfam" id="PF17933">
    <property type="entry name" value="TetR_C_25"/>
    <property type="match status" value="1"/>
</dbReference>
<sequence length="216" mass="23451">MSSDSDLTARARIRDAAIALFTERGIAGATIRDIAEAAGVSSGLLRHHFGSKEGLRDACDEFAMARIAQLQMAFTESQSLGGALAPDALALQQYMVRSLMDGSPRGSAMFEAAVQHGERWFAGTKLESSDPRAFVAVLGALKMGMFLMRDQLTAALGEDVGVLPGYLRMIRASLEIFSQPLLTPEQADEAMKALDRLKDSSQGEKEPWRMPSRQKD</sequence>
<dbReference type="GO" id="GO:0003700">
    <property type="term" value="F:DNA-binding transcription factor activity"/>
    <property type="evidence" value="ECO:0007669"/>
    <property type="project" value="TreeGrafter"/>
</dbReference>
<dbReference type="PROSITE" id="PS01081">
    <property type="entry name" value="HTH_TETR_1"/>
    <property type="match status" value="1"/>
</dbReference>
<dbReference type="AlphaFoldDB" id="A0A2T0KQL4"/>
<reference evidence="7 8" key="1">
    <citation type="submission" date="2018-03" db="EMBL/GenBank/DDBJ databases">
        <title>Genomic Encyclopedia of Archaeal and Bacterial Type Strains, Phase II (KMG-II): from individual species to whole genera.</title>
        <authorList>
            <person name="Goeker M."/>
        </authorList>
    </citation>
    <scope>NUCLEOTIDE SEQUENCE [LARGE SCALE GENOMIC DNA]</scope>
    <source>
        <strain evidence="7 8">DSM 43146</strain>
    </source>
</reference>
<evidence type="ECO:0000256" key="4">
    <source>
        <dbReference type="PROSITE-ProRule" id="PRU00335"/>
    </source>
</evidence>
<dbReference type="GO" id="GO:0000976">
    <property type="term" value="F:transcription cis-regulatory region binding"/>
    <property type="evidence" value="ECO:0007669"/>
    <property type="project" value="TreeGrafter"/>
</dbReference>
<feature type="DNA-binding region" description="H-T-H motif" evidence="4">
    <location>
        <begin position="30"/>
        <end position="49"/>
    </location>
</feature>
<evidence type="ECO:0000313" key="8">
    <source>
        <dbReference type="Proteomes" id="UP000239415"/>
    </source>
</evidence>
<dbReference type="Gene3D" id="1.10.357.10">
    <property type="entry name" value="Tetracycline Repressor, domain 2"/>
    <property type="match status" value="1"/>
</dbReference>
<proteinExistence type="predicted"/>
<dbReference type="Proteomes" id="UP000239415">
    <property type="component" value="Unassembled WGS sequence"/>
</dbReference>
<feature type="domain" description="HTH tetR-type" evidence="6">
    <location>
        <begin position="7"/>
        <end position="67"/>
    </location>
</feature>
<dbReference type="PROSITE" id="PS50977">
    <property type="entry name" value="HTH_TETR_2"/>
    <property type="match status" value="1"/>
</dbReference>
<organism evidence="7 8">
    <name type="scientific">Actinoplanes italicus</name>
    <dbReference type="NCBI Taxonomy" id="113567"/>
    <lineage>
        <taxon>Bacteria</taxon>
        <taxon>Bacillati</taxon>
        <taxon>Actinomycetota</taxon>
        <taxon>Actinomycetes</taxon>
        <taxon>Micromonosporales</taxon>
        <taxon>Micromonosporaceae</taxon>
        <taxon>Actinoplanes</taxon>
    </lineage>
</organism>
<dbReference type="InterPro" id="IPR023772">
    <property type="entry name" value="DNA-bd_HTH_TetR-type_CS"/>
</dbReference>
<gene>
    <name evidence="7" type="ORF">CLV67_101762</name>
</gene>
<keyword evidence="8" id="KW-1185">Reference proteome</keyword>
<name>A0A2T0KQL4_9ACTN</name>
<feature type="region of interest" description="Disordered" evidence="5">
    <location>
        <begin position="194"/>
        <end position="216"/>
    </location>
</feature>
<dbReference type="PANTHER" id="PTHR30055:SF234">
    <property type="entry name" value="HTH-TYPE TRANSCRIPTIONAL REGULATOR BETI"/>
    <property type="match status" value="1"/>
</dbReference>
<keyword evidence="3" id="KW-0804">Transcription</keyword>
<evidence type="ECO:0000256" key="3">
    <source>
        <dbReference type="ARBA" id="ARBA00023163"/>
    </source>
</evidence>
<dbReference type="PANTHER" id="PTHR30055">
    <property type="entry name" value="HTH-TYPE TRANSCRIPTIONAL REGULATOR RUTR"/>
    <property type="match status" value="1"/>
</dbReference>
<evidence type="ECO:0000259" key="6">
    <source>
        <dbReference type="PROSITE" id="PS50977"/>
    </source>
</evidence>
<evidence type="ECO:0000256" key="2">
    <source>
        <dbReference type="ARBA" id="ARBA00023125"/>
    </source>
</evidence>
<keyword evidence="1" id="KW-0805">Transcription regulation</keyword>
<dbReference type="EMBL" id="PVMZ01000001">
    <property type="protein sequence ID" value="PRX26034.1"/>
    <property type="molecule type" value="Genomic_DNA"/>
</dbReference>
<keyword evidence="2 4" id="KW-0238">DNA-binding</keyword>
<dbReference type="InterPro" id="IPR050109">
    <property type="entry name" value="HTH-type_TetR-like_transc_reg"/>
</dbReference>
<dbReference type="OrthoDB" id="3403733at2"/>
<evidence type="ECO:0000313" key="7">
    <source>
        <dbReference type="EMBL" id="PRX26034.1"/>
    </source>
</evidence>
<dbReference type="InterPro" id="IPR001647">
    <property type="entry name" value="HTH_TetR"/>
</dbReference>
<protein>
    <submittedName>
        <fullName evidence="7">TetR family transcriptional regulator</fullName>
    </submittedName>
</protein>